<proteinExistence type="predicted"/>
<dbReference type="Pfam" id="PF00176">
    <property type="entry name" value="SNF2-rel_dom"/>
    <property type="match status" value="1"/>
</dbReference>
<dbReference type="InterPro" id="IPR001650">
    <property type="entry name" value="Helicase_C-like"/>
</dbReference>
<dbReference type="Proteomes" id="UP000800200">
    <property type="component" value="Unassembled WGS sequence"/>
</dbReference>
<dbReference type="GO" id="GO:0006281">
    <property type="term" value="P:DNA repair"/>
    <property type="evidence" value="ECO:0007669"/>
    <property type="project" value="TreeGrafter"/>
</dbReference>
<dbReference type="SMART" id="SM00487">
    <property type="entry name" value="DEXDc"/>
    <property type="match status" value="1"/>
</dbReference>
<evidence type="ECO:0000313" key="7">
    <source>
        <dbReference type="EMBL" id="KAF2190710.1"/>
    </source>
</evidence>
<dbReference type="PANTHER" id="PTHR45626:SF22">
    <property type="entry name" value="DNA REPAIR PROTEIN RAD5"/>
    <property type="match status" value="1"/>
</dbReference>
<dbReference type="GO" id="GO:0008094">
    <property type="term" value="F:ATP-dependent activity, acting on DNA"/>
    <property type="evidence" value="ECO:0007669"/>
    <property type="project" value="TreeGrafter"/>
</dbReference>
<dbReference type="CDD" id="cd18793">
    <property type="entry name" value="SF2_C_SNF"/>
    <property type="match status" value="1"/>
</dbReference>
<name>A0A6A6EKT7_9PEZI</name>
<sequence>MDFNPPACSQKRIRVTPDQGHIPSPHHALAYVQTRPPVDVVSRPSSDTEAFWEEYQDADMSDDSFQAADPSPMDIGDEIVEGGEVNIQEICYGALCEAHASLISSTAGKLLAQDSRHFLQFHIILHEDTFGLLSGKNEVVAVLDMDTCRALQCLHDHQGVRATAIVETSRLMRKHVKGGSKGIFPLSINIYGTQDEANEVGDKLSEVAAFLQHPLFLEPGHNYFNPQYFHPGAKMKRMTYLVGLSEIEYRAKRISDEVERVFDSLDTMTRDYTDTDTVLDTQPNAIITPLKSHQRAALAFIQRRENRDACQSANKCLRHSIGISPKDDIPLYSMGGILADVMGLGKTLSMISAIVSSLPQATEFATAECQNFASLVSGCRSRATLVIVTSMQVLDVWNREVSIRVQPGTLRICIFHGPSRPKSPEVVIDHDLVLTTYATLSADSKVLKVLQEIEWYRVVLDEAHWIRNQTSNQFRAAVSLSAERKWCLTGTPIQNRLNDLESLLKFLHFEPFSCTSDFHRHILEPLSKDTPNRAVNLRALLHTICLRRNEKYLNLPEPLYEEISVELEGEERLAYNSILKKCVRDIDELVSTQAKEKKYPTLFAAIMKLRRLCNHGTLSFSAQISLSATLPSGADGEPDCDLCGSNDEDKLGLLSKNEFCTDCGRSLSSTPRRPKSKSPGLGSGSSTPSWAGDSNVYQPSPRSFLIPGHAPQGSSTKLLAVVGNLVKSPPGAKSLVFSYWTSTLDLLEGLLQQRNIRFLRIDGRVTYNERLRILALFSENPDIAVLLMSIETGSVGLNLTVANYVHLVEPQWNPSVEEQAIARAVRIGQTGPVTVTRYIVKRTVEEVGNDSTKFDEAGC</sequence>
<dbReference type="InterPro" id="IPR050628">
    <property type="entry name" value="SNF2_RAD54_helicase_TF"/>
</dbReference>
<organism evidence="7 8">
    <name type="scientific">Zopfia rhizophila CBS 207.26</name>
    <dbReference type="NCBI Taxonomy" id="1314779"/>
    <lineage>
        <taxon>Eukaryota</taxon>
        <taxon>Fungi</taxon>
        <taxon>Dikarya</taxon>
        <taxon>Ascomycota</taxon>
        <taxon>Pezizomycotina</taxon>
        <taxon>Dothideomycetes</taxon>
        <taxon>Dothideomycetes incertae sedis</taxon>
        <taxon>Zopfiaceae</taxon>
        <taxon>Zopfia</taxon>
    </lineage>
</organism>
<feature type="domain" description="Helicase ATP-binding" evidence="5">
    <location>
        <begin position="327"/>
        <end position="510"/>
    </location>
</feature>
<accession>A0A6A6EKT7</accession>
<evidence type="ECO:0000256" key="3">
    <source>
        <dbReference type="ARBA" id="ARBA00022840"/>
    </source>
</evidence>
<keyword evidence="2" id="KW-0378">Hydrolase</keyword>
<dbReference type="InterPro" id="IPR014001">
    <property type="entry name" value="Helicase_ATP-bd"/>
</dbReference>
<dbReference type="InterPro" id="IPR038718">
    <property type="entry name" value="SNF2-like_sf"/>
</dbReference>
<dbReference type="GO" id="GO:0016787">
    <property type="term" value="F:hydrolase activity"/>
    <property type="evidence" value="ECO:0007669"/>
    <property type="project" value="UniProtKB-KW"/>
</dbReference>
<gene>
    <name evidence="7" type="ORF">K469DRAFT_697943</name>
</gene>
<protein>
    <submittedName>
        <fullName evidence="7">Uncharacterized protein</fullName>
    </submittedName>
</protein>
<reference evidence="7" key="1">
    <citation type="journal article" date="2020" name="Stud. Mycol.">
        <title>101 Dothideomycetes genomes: a test case for predicting lifestyles and emergence of pathogens.</title>
        <authorList>
            <person name="Haridas S."/>
            <person name="Albert R."/>
            <person name="Binder M."/>
            <person name="Bloem J."/>
            <person name="Labutti K."/>
            <person name="Salamov A."/>
            <person name="Andreopoulos B."/>
            <person name="Baker S."/>
            <person name="Barry K."/>
            <person name="Bills G."/>
            <person name="Bluhm B."/>
            <person name="Cannon C."/>
            <person name="Castanera R."/>
            <person name="Culley D."/>
            <person name="Daum C."/>
            <person name="Ezra D."/>
            <person name="Gonzalez J."/>
            <person name="Henrissat B."/>
            <person name="Kuo A."/>
            <person name="Liang C."/>
            <person name="Lipzen A."/>
            <person name="Lutzoni F."/>
            <person name="Magnuson J."/>
            <person name="Mondo S."/>
            <person name="Nolan M."/>
            <person name="Ohm R."/>
            <person name="Pangilinan J."/>
            <person name="Park H.-J."/>
            <person name="Ramirez L."/>
            <person name="Alfaro M."/>
            <person name="Sun H."/>
            <person name="Tritt A."/>
            <person name="Yoshinaga Y."/>
            <person name="Zwiers L.-H."/>
            <person name="Turgeon B."/>
            <person name="Goodwin S."/>
            <person name="Spatafora J."/>
            <person name="Crous P."/>
            <person name="Grigoriev I."/>
        </authorList>
    </citation>
    <scope>NUCLEOTIDE SEQUENCE</scope>
    <source>
        <strain evidence="7">CBS 207.26</strain>
    </source>
</reference>
<dbReference type="InterPro" id="IPR049730">
    <property type="entry name" value="SNF2/RAD54-like_C"/>
</dbReference>
<evidence type="ECO:0000313" key="8">
    <source>
        <dbReference type="Proteomes" id="UP000800200"/>
    </source>
</evidence>
<keyword evidence="8" id="KW-1185">Reference proteome</keyword>
<dbReference type="InterPro" id="IPR000330">
    <property type="entry name" value="SNF2_N"/>
</dbReference>
<dbReference type="OrthoDB" id="448448at2759"/>
<dbReference type="GO" id="GO:0005524">
    <property type="term" value="F:ATP binding"/>
    <property type="evidence" value="ECO:0007669"/>
    <property type="project" value="UniProtKB-KW"/>
</dbReference>
<dbReference type="Gene3D" id="3.40.50.300">
    <property type="entry name" value="P-loop containing nucleotide triphosphate hydrolases"/>
    <property type="match status" value="1"/>
</dbReference>
<dbReference type="CDD" id="cd18008">
    <property type="entry name" value="DEXDc_SHPRH-like"/>
    <property type="match status" value="1"/>
</dbReference>
<dbReference type="Gene3D" id="3.40.50.10810">
    <property type="entry name" value="Tandem AAA-ATPase domain"/>
    <property type="match status" value="1"/>
</dbReference>
<evidence type="ECO:0000256" key="1">
    <source>
        <dbReference type="ARBA" id="ARBA00022741"/>
    </source>
</evidence>
<evidence type="ECO:0000259" key="5">
    <source>
        <dbReference type="PROSITE" id="PS51192"/>
    </source>
</evidence>
<evidence type="ECO:0000256" key="2">
    <source>
        <dbReference type="ARBA" id="ARBA00022801"/>
    </source>
</evidence>
<dbReference type="InterPro" id="IPR027417">
    <property type="entry name" value="P-loop_NTPase"/>
</dbReference>
<evidence type="ECO:0000256" key="4">
    <source>
        <dbReference type="SAM" id="MobiDB-lite"/>
    </source>
</evidence>
<keyword evidence="1" id="KW-0547">Nucleotide-binding</keyword>
<feature type="region of interest" description="Disordered" evidence="4">
    <location>
        <begin position="664"/>
        <end position="693"/>
    </location>
</feature>
<dbReference type="PANTHER" id="PTHR45626">
    <property type="entry name" value="TRANSCRIPTION TERMINATION FACTOR 2-RELATED"/>
    <property type="match status" value="1"/>
</dbReference>
<dbReference type="PROSITE" id="PS51192">
    <property type="entry name" value="HELICASE_ATP_BIND_1"/>
    <property type="match status" value="1"/>
</dbReference>
<dbReference type="SUPFAM" id="SSF52540">
    <property type="entry name" value="P-loop containing nucleoside triphosphate hydrolases"/>
    <property type="match status" value="2"/>
</dbReference>
<feature type="domain" description="Helicase C-terminal" evidence="6">
    <location>
        <begin position="717"/>
        <end position="859"/>
    </location>
</feature>
<dbReference type="GO" id="GO:0005634">
    <property type="term" value="C:nucleus"/>
    <property type="evidence" value="ECO:0007669"/>
    <property type="project" value="TreeGrafter"/>
</dbReference>
<dbReference type="EMBL" id="ML994618">
    <property type="protein sequence ID" value="KAF2190710.1"/>
    <property type="molecule type" value="Genomic_DNA"/>
</dbReference>
<keyword evidence="3" id="KW-0067">ATP-binding</keyword>
<dbReference type="Pfam" id="PF00271">
    <property type="entry name" value="Helicase_C"/>
    <property type="match status" value="1"/>
</dbReference>
<evidence type="ECO:0000259" key="6">
    <source>
        <dbReference type="PROSITE" id="PS51194"/>
    </source>
</evidence>
<dbReference type="AlphaFoldDB" id="A0A6A6EKT7"/>
<dbReference type="SMART" id="SM00490">
    <property type="entry name" value="HELICc"/>
    <property type="match status" value="1"/>
</dbReference>
<dbReference type="PROSITE" id="PS51194">
    <property type="entry name" value="HELICASE_CTER"/>
    <property type="match status" value="1"/>
</dbReference>
<feature type="compositionally biased region" description="Low complexity" evidence="4">
    <location>
        <begin position="665"/>
        <end position="689"/>
    </location>
</feature>